<dbReference type="Pfam" id="PF00169">
    <property type="entry name" value="PH"/>
    <property type="match status" value="1"/>
</dbReference>
<dbReference type="GO" id="GO:0016303">
    <property type="term" value="F:1-phosphatidylinositol-3-kinase activity"/>
    <property type="evidence" value="ECO:0007669"/>
    <property type="project" value="TreeGrafter"/>
</dbReference>
<dbReference type="GO" id="GO:0034271">
    <property type="term" value="C:phosphatidylinositol 3-kinase complex, class III, type I"/>
    <property type="evidence" value="ECO:0007669"/>
    <property type="project" value="TreeGrafter"/>
</dbReference>
<dbReference type="GO" id="GO:0000407">
    <property type="term" value="C:phagophore assembly site"/>
    <property type="evidence" value="ECO:0007669"/>
    <property type="project" value="TreeGrafter"/>
</dbReference>
<dbReference type="SUPFAM" id="SSF50729">
    <property type="entry name" value="PH domain-like"/>
    <property type="match status" value="1"/>
</dbReference>
<dbReference type="Proteomes" id="UP000013827">
    <property type="component" value="Unassembled WGS sequence"/>
</dbReference>
<reference evidence="6" key="1">
    <citation type="journal article" date="2013" name="Nature">
        <title>Pan genome of the phytoplankton Emiliania underpins its global distribution.</title>
        <authorList>
            <person name="Read B.A."/>
            <person name="Kegel J."/>
            <person name="Klute M.J."/>
            <person name="Kuo A."/>
            <person name="Lefebvre S.C."/>
            <person name="Maumus F."/>
            <person name="Mayer C."/>
            <person name="Miller J."/>
            <person name="Monier A."/>
            <person name="Salamov A."/>
            <person name="Young J."/>
            <person name="Aguilar M."/>
            <person name="Claverie J.M."/>
            <person name="Frickenhaus S."/>
            <person name="Gonzalez K."/>
            <person name="Herman E.K."/>
            <person name="Lin Y.C."/>
            <person name="Napier J."/>
            <person name="Ogata H."/>
            <person name="Sarno A.F."/>
            <person name="Shmutz J."/>
            <person name="Schroeder D."/>
            <person name="de Vargas C."/>
            <person name="Verret F."/>
            <person name="von Dassow P."/>
            <person name="Valentin K."/>
            <person name="Van de Peer Y."/>
            <person name="Wheeler G."/>
            <person name="Dacks J.B."/>
            <person name="Delwiche C.F."/>
            <person name="Dyhrman S.T."/>
            <person name="Glockner G."/>
            <person name="John U."/>
            <person name="Richards T."/>
            <person name="Worden A.Z."/>
            <person name="Zhang X."/>
            <person name="Grigoriev I.V."/>
            <person name="Allen A.E."/>
            <person name="Bidle K."/>
            <person name="Borodovsky M."/>
            <person name="Bowler C."/>
            <person name="Brownlee C."/>
            <person name="Cock J.M."/>
            <person name="Elias M."/>
            <person name="Gladyshev V.N."/>
            <person name="Groth M."/>
            <person name="Guda C."/>
            <person name="Hadaegh A."/>
            <person name="Iglesias-Rodriguez M.D."/>
            <person name="Jenkins J."/>
            <person name="Jones B.M."/>
            <person name="Lawson T."/>
            <person name="Leese F."/>
            <person name="Lindquist E."/>
            <person name="Lobanov A."/>
            <person name="Lomsadze A."/>
            <person name="Malik S.B."/>
            <person name="Marsh M.E."/>
            <person name="Mackinder L."/>
            <person name="Mock T."/>
            <person name="Mueller-Roeber B."/>
            <person name="Pagarete A."/>
            <person name="Parker M."/>
            <person name="Probert I."/>
            <person name="Quesneville H."/>
            <person name="Raines C."/>
            <person name="Rensing S.A."/>
            <person name="Riano-Pachon D.M."/>
            <person name="Richier S."/>
            <person name="Rokitta S."/>
            <person name="Shiraiwa Y."/>
            <person name="Soanes D.M."/>
            <person name="van der Giezen M."/>
            <person name="Wahlund T.M."/>
            <person name="Williams B."/>
            <person name="Wilson W."/>
            <person name="Wolfe G."/>
            <person name="Wurch L.L."/>
        </authorList>
    </citation>
    <scope>NUCLEOTIDE SEQUENCE</scope>
</reference>
<protein>
    <recommendedName>
        <fullName evidence="7">PI3K/PI4K catalytic domain-containing protein</fullName>
    </recommendedName>
</protein>
<dbReference type="GO" id="GO:0000045">
    <property type="term" value="P:autophagosome assembly"/>
    <property type="evidence" value="ECO:0007669"/>
    <property type="project" value="TreeGrafter"/>
</dbReference>
<dbReference type="PANTHER" id="PTHR10048">
    <property type="entry name" value="PHOSPHATIDYLINOSITOL KINASE"/>
    <property type="match status" value="1"/>
</dbReference>
<evidence type="ECO:0000313" key="5">
    <source>
        <dbReference type="EnsemblProtists" id="EOD27790"/>
    </source>
</evidence>
<evidence type="ECO:0008006" key="7">
    <source>
        <dbReference type="Google" id="ProtNLM"/>
    </source>
</evidence>
<dbReference type="PROSITE" id="PS00916">
    <property type="entry name" value="PI3_4_KINASE_2"/>
    <property type="match status" value="1"/>
</dbReference>
<keyword evidence="6" id="KW-1185">Reference proteome</keyword>
<dbReference type="GO" id="GO:0034272">
    <property type="term" value="C:phosphatidylinositol 3-kinase complex, class III, type II"/>
    <property type="evidence" value="ECO:0007669"/>
    <property type="project" value="TreeGrafter"/>
</dbReference>
<keyword evidence="1" id="KW-0808">Transferase</keyword>
<evidence type="ECO:0000256" key="2">
    <source>
        <dbReference type="ARBA" id="ARBA00022777"/>
    </source>
</evidence>
<feature type="domain" description="PH" evidence="3">
    <location>
        <begin position="8"/>
        <end position="116"/>
    </location>
</feature>
<sequence>MSSPSLDGGLLEGLLEKKPVSVLARSIGSTWRPRYIVLRAQSLEWHHGGDESGELQVLLLDARASQVRAAGDAGDDAERCLTVSGTVRGQPVCLVLRCSDASERDAWVRAVCRCIESLKAIRFFSSSAAVASETESFEPDQAGLADALASCLLTRQAEARACAAASQTEASAAEPQQAAREPRAAAVKMRCSHRLPCEQAEEELRELQLFSWQPLVAREVEENATQLVRGWGGAADLSSIAARLDWALGISEPFELGVSELGRFLPGERLPPPPLDGGPLARWQHYRACVHSALVRRLVALAIGAPASLRGFAAAQYDSPLRSSPSGQPPWLHVAPDGTRCRVLRRITDSATKPLVVVLGDSGADAADEAAADAEADAEAAADGSEARLLALAIQASIETKAEEDRALDTGAGGLTEEEQLAAVLAAPACPAGFAVSCTAIRAGFAVCSGAFAASAGREALIAAASRAAAEDTRAAAEAECLSPRLSPSAGRAVTARYLYKRGDNLFQDVLVLMLLDEMNALWRAAGSAAFTLTYAVVPTAERAGFIELLPEAVPIKAVPDFTYSRALHHSAAGAFIAGFVLGLADRHQDNMLLVGPRRDIFVHIDFGYVAGARPWFDANLLPIPERFYRCLTASGKWDEFLNDCVFAFTILQANRAALIAIAQTFVEPLVRAGYPEYIDNVLQQHTPDQVRELVQAAPNDLARRFKNMHHKLSH</sequence>
<evidence type="ECO:0000313" key="6">
    <source>
        <dbReference type="Proteomes" id="UP000013827"/>
    </source>
</evidence>
<dbReference type="GeneID" id="17273336"/>
<dbReference type="GO" id="GO:0005777">
    <property type="term" value="C:peroxisome"/>
    <property type="evidence" value="ECO:0007669"/>
    <property type="project" value="TreeGrafter"/>
</dbReference>
<dbReference type="Gene3D" id="1.10.1070.11">
    <property type="entry name" value="Phosphatidylinositol 3-/4-kinase, catalytic domain"/>
    <property type="match status" value="1"/>
</dbReference>
<reference evidence="5" key="2">
    <citation type="submission" date="2024-10" db="UniProtKB">
        <authorList>
            <consortium name="EnsemblProtists"/>
        </authorList>
    </citation>
    <scope>IDENTIFICATION</scope>
</reference>
<dbReference type="eggNOG" id="KOG0904">
    <property type="taxonomic scope" value="Eukaryota"/>
</dbReference>
<dbReference type="RefSeq" id="XP_005780219.1">
    <property type="nucleotide sequence ID" value="XM_005780162.1"/>
</dbReference>
<dbReference type="HOGENOM" id="CLU_386594_0_0_1"/>
<dbReference type="Gene3D" id="3.30.1010.10">
    <property type="entry name" value="Phosphatidylinositol 3-kinase Catalytic Subunit, Chain A, domain 4"/>
    <property type="match status" value="1"/>
</dbReference>
<dbReference type="InterPro" id="IPR036940">
    <property type="entry name" value="PI3/4_kinase_cat_sf"/>
</dbReference>
<dbReference type="SMART" id="SM00146">
    <property type="entry name" value="PI3Kc"/>
    <property type="match status" value="1"/>
</dbReference>
<dbReference type="InterPro" id="IPR000403">
    <property type="entry name" value="PI3/4_kinase_cat_dom"/>
</dbReference>
<dbReference type="SUPFAM" id="SSF56112">
    <property type="entry name" value="Protein kinase-like (PK-like)"/>
    <property type="match status" value="1"/>
</dbReference>
<evidence type="ECO:0000256" key="1">
    <source>
        <dbReference type="ARBA" id="ARBA00022679"/>
    </source>
</evidence>
<keyword evidence="2" id="KW-0418">Kinase</keyword>
<name>A0A0D3JWA5_EMIH1</name>
<dbReference type="GO" id="GO:0048015">
    <property type="term" value="P:phosphatidylinositol-mediated signaling"/>
    <property type="evidence" value="ECO:0007669"/>
    <property type="project" value="TreeGrafter"/>
</dbReference>
<dbReference type="GO" id="GO:0006897">
    <property type="term" value="P:endocytosis"/>
    <property type="evidence" value="ECO:0007669"/>
    <property type="project" value="TreeGrafter"/>
</dbReference>
<dbReference type="GO" id="GO:0005768">
    <property type="term" value="C:endosome"/>
    <property type="evidence" value="ECO:0007669"/>
    <property type="project" value="TreeGrafter"/>
</dbReference>
<evidence type="ECO:0000259" key="3">
    <source>
        <dbReference type="PROSITE" id="PS50003"/>
    </source>
</evidence>
<dbReference type="PROSITE" id="PS50290">
    <property type="entry name" value="PI3_4_KINASE_3"/>
    <property type="match status" value="1"/>
</dbReference>
<dbReference type="Gene3D" id="2.30.29.30">
    <property type="entry name" value="Pleckstrin-homology domain (PH domain)/Phosphotyrosine-binding domain (PTB)"/>
    <property type="match status" value="1"/>
</dbReference>
<dbReference type="Pfam" id="PF00454">
    <property type="entry name" value="PI3_PI4_kinase"/>
    <property type="match status" value="1"/>
</dbReference>
<dbReference type="InterPro" id="IPR015433">
    <property type="entry name" value="PI3/4_kinase"/>
</dbReference>
<dbReference type="STRING" id="2903.R1EMA4"/>
<dbReference type="SMART" id="SM00233">
    <property type="entry name" value="PH"/>
    <property type="match status" value="1"/>
</dbReference>
<proteinExistence type="predicted"/>
<organism evidence="5 6">
    <name type="scientific">Emiliania huxleyi (strain CCMP1516)</name>
    <dbReference type="NCBI Taxonomy" id="280463"/>
    <lineage>
        <taxon>Eukaryota</taxon>
        <taxon>Haptista</taxon>
        <taxon>Haptophyta</taxon>
        <taxon>Prymnesiophyceae</taxon>
        <taxon>Isochrysidales</taxon>
        <taxon>Noelaerhabdaceae</taxon>
        <taxon>Emiliania</taxon>
    </lineage>
</organism>
<feature type="domain" description="PI3K/PI4K catalytic" evidence="4">
    <location>
        <begin position="470"/>
        <end position="715"/>
    </location>
</feature>
<dbReference type="InterPro" id="IPR018936">
    <property type="entry name" value="PI3/4_kinase_CS"/>
</dbReference>
<dbReference type="InterPro" id="IPR011993">
    <property type="entry name" value="PH-like_dom_sf"/>
</dbReference>
<dbReference type="PANTHER" id="PTHR10048:SF7">
    <property type="entry name" value="PHOSPHATIDYLINOSITOL 3-KINASE CATALYTIC SUBUNIT TYPE 3"/>
    <property type="match status" value="1"/>
</dbReference>
<evidence type="ECO:0000259" key="4">
    <source>
        <dbReference type="PROSITE" id="PS50290"/>
    </source>
</evidence>
<dbReference type="AlphaFoldDB" id="A0A0D3JWA5"/>
<dbReference type="PROSITE" id="PS50003">
    <property type="entry name" value="PH_DOMAIN"/>
    <property type="match status" value="1"/>
</dbReference>
<dbReference type="PaxDb" id="2903-EOD27790"/>
<dbReference type="InterPro" id="IPR011009">
    <property type="entry name" value="Kinase-like_dom_sf"/>
</dbReference>
<dbReference type="InterPro" id="IPR001849">
    <property type="entry name" value="PH_domain"/>
</dbReference>
<dbReference type="EnsemblProtists" id="EOD27790">
    <property type="protein sequence ID" value="EOD27790"/>
    <property type="gene ID" value="EMIHUDRAFT_204755"/>
</dbReference>
<accession>A0A0D3JWA5</accession>
<dbReference type="KEGG" id="ehx:EMIHUDRAFT_204755"/>